<feature type="modified residue" description="4-aspartylphosphate" evidence="1">
    <location>
        <position position="214"/>
    </location>
</feature>
<keyword evidence="2" id="KW-0812">Transmembrane</keyword>
<proteinExistence type="predicted"/>
<keyword evidence="1" id="KW-0597">Phosphoprotein</keyword>
<dbReference type="RefSeq" id="WP_170215442.1">
    <property type="nucleotide sequence ID" value="NZ_JBHMDG010000002.1"/>
</dbReference>
<dbReference type="Proteomes" id="UP001589750">
    <property type="component" value="Unassembled WGS sequence"/>
</dbReference>
<accession>A0ABV5K5N9</accession>
<evidence type="ECO:0000259" key="3">
    <source>
        <dbReference type="PROSITE" id="PS50110"/>
    </source>
</evidence>
<evidence type="ECO:0000313" key="5">
    <source>
        <dbReference type="Proteomes" id="UP001589750"/>
    </source>
</evidence>
<dbReference type="Gene3D" id="3.40.50.2300">
    <property type="match status" value="1"/>
</dbReference>
<dbReference type="EMBL" id="JBHMDG010000002">
    <property type="protein sequence ID" value="MFB9312059.1"/>
    <property type="molecule type" value="Genomic_DNA"/>
</dbReference>
<keyword evidence="5" id="KW-1185">Reference proteome</keyword>
<dbReference type="Pfam" id="PF00072">
    <property type="entry name" value="Response_reg"/>
    <property type="match status" value="1"/>
</dbReference>
<organism evidence="4 5">
    <name type="scientific">Nocardioides plantarum</name>
    <dbReference type="NCBI Taxonomy" id="29299"/>
    <lineage>
        <taxon>Bacteria</taxon>
        <taxon>Bacillati</taxon>
        <taxon>Actinomycetota</taxon>
        <taxon>Actinomycetes</taxon>
        <taxon>Propionibacteriales</taxon>
        <taxon>Nocardioidaceae</taxon>
        <taxon>Nocardioides</taxon>
    </lineage>
</organism>
<evidence type="ECO:0000313" key="4">
    <source>
        <dbReference type="EMBL" id="MFB9312059.1"/>
    </source>
</evidence>
<gene>
    <name evidence="4" type="ORF">ACFFRI_03290</name>
</gene>
<sequence>MYALAFGALSCLFGLIFGVPRSRSDFRAEKSERFSSNSNLEDISDWLTKLLVGAGLVQIGRVPDAASALGNYLGAGLNTQNPQAFALTAVTFGVGAGAVLSYLWTRLYLRVLLEGSEARAADASRADKAYASLRLTSGKESPSDLRLLADAAAESTESHRQPFLPILWVDDFPQNNHALVRALRALDIDVHAVTSTSAAIAALRRRNYALVITDLGRIEDGVDNPRAGLDLLLRMRELPIATPVIVFAGPRAVAMESELLNSGARLVTETPSEVFSEAVRYVTGRAAPGGPSVP</sequence>
<name>A0ABV5K5N9_9ACTN</name>
<dbReference type="CDD" id="cd00156">
    <property type="entry name" value="REC"/>
    <property type="match status" value="1"/>
</dbReference>
<evidence type="ECO:0000256" key="1">
    <source>
        <dbReference type="PROSITE-ProRule" id="PRU00169"/>
    </source>
</evidence>
<dbReference type="PROSITE" id="PS50110">
    <property type="entry name" value="RESPONSE_REGULATORY"/>
    <property type="match status" value="1"/>
</dbReference>
<dbReference type="InterPro" id="IPR011006">
    <property type="entry name" value="CheY-like_superfamily"/>
</dbReference>
<dbReference type="SUPFAM" id="SSF52172">
    <property type="entry name" value="CheY-like"/>
    <property type="match status" value="1"/>
</dbReference>
<protein>
    <submittedName>
        <fullName evidence="4">Response regulator</fullName>
    </submittedName>
</protein>
<dbReference type="InterPro" id="IPR001789">
    <property type="entry name" value="Sig_transdc_resp-reg_receiver"/>
</dbReference>
<keyword evidence="2" id="KW-1133">Transmembrane helix</keyword>
<keyword evidence="2" id="KW-0472">Membrane</keyword>
<evidence type="ECO:0000256" key="2">
    <source>
        <dbReference type="SAM" id="Phobius"/>
    </source>
</evidence>
<feature type="domain" description="Response regulatory" evidence="3">
    <location>
        <begin position="165"/>
        <end position="285"/>
    </location>
</feature>
<comment type="caution">
    <text evidence="4">The sequence shown here is derived from an EMBL/GenBank/DDBJ whole genome shotgun (WGS) entry which is preliminary data.</text>
</comment>
<reference evidence="4 5" key="1">
    <citation type="submission" date="2024-09" db="EMBL/GenBank/DDBJ databases">
        <authorList>
            <person name="Sun Q."/>
            <person name="Mori K."/>
        </authorList>
    </citation>
    <scope>NUCLEOTIDE SEQUENCE [LARGE SCALE GENOMIC DNA]</scope>
    <source>
        <strain evidence="4 5">JCM 9626</strain>
    </source>
</reference>
<feature type="transmembrane region" description="Helical" evidence="2">
    <location>
        <begin position="84"/>
        <end position="104"/>
    </location>
</feature>